<dbReference type="EMBL" id="JAMKFB020000908">
    <property type="protein sequence ID" value="KAL0146740.1"/>
    <property type="molecule type" value="Genomic_DNA"/>
</dbReference>
<name>A0ABD0MBH6_CIRMR</name>
<gene>
    <name evidence="2" type="ORF">M9458_058080</name>
    <name evidence="3" type="ORF">M9458_058084</name>
</gene>
<evidence type="ECO:0000313" key="3">
    <source>
        <dbReference type="EMBL" id="KAL0146744.1"/>
    </source>
</evidence>
<dbReference type="EMBL" id="JAMKFB020000908">
    <property type="protein sequence ID" value="KAL0146744.1"/>
    <property type="molecule type" value="Genomic_DNA"/>
</dbReference>
<dbReference type="AlphaFoldDB" id="A0ABD0MBH6"/>
<organism evidence="2 4">
    <name type="scientific">Cirrhinus mrigala</name>
    <name type="common">Mrigala</name>
    <dbReference type="NCBI Taxonomy" id="683832"/>
    <lineage>
        <taxon>Eukaryota</taxon>
        <taxon>Metazoa</taxon>
        <taxon>Chordata</taxon>
        <taxon>Craniata</taxon>
        <taxon>Vertebrata</taxon>
        <taxon>Euteleostomi</taxon>
        <taxon>Actinopterygii</taxon>
        <taxon>Neopterygii</taxon>
        <taxon>Teleostei</taxon>
        <taxon>Ostariophysi</taxon>
        <taxon>Cypriniformes</taxon>
        <taxon>Cyprinidae</taxon>
        <taxon>Labeoninae</taxon>
        <taxon>Labeonini</taxon>
        <taxon>Cirrhinus</taxon>
    </lineage>
</organism>
<proteinExistence type="predicted"/>
<keyword evidence="1" id="KW-1133">Transmembrane helix</keyword>
<keyword evidence="1" id="KW-0472">Membrane</keyword>
<reference evidence="2 4" key="1">
    <citation type="submission" date="2024-05" db="EMBL/GenBank/DDBJ databases">
        <title>Genome sequencing and assembly of Indian major carp, Cirrhinus mrigala (Hamilton, 1822).</title>
        <authorList>
            <person name="Mohindra V."/>
            <person name="Chowdhury L.M."/>
            <person name="Lal K."/>
            <person name="Jena J.K."/>
        </authorList>
    </citation>
    <scope>NUCLEOTIDE SEQUENCE [LARGE SCALE GENOMIC DNA]</scope>
    <source>
        <strain evidence="2">CM1030</strain>
        <tissue evidence="2">Blood</tissue>
    </source>
</reference>
<evidence type="ECO:0000313" key="2">
    <source>
        <dbReference type="EMBL" id="KAL0146740.1"/>
    </source>
</evidence>
<feature type="transmembrane region" description="Helical" evidence="1">
    <location>
        <begin position="25"/>
        <end position="46"/>
    </location>
</feature>
<keyword evidence="4" id="KW-1185">Reference proteome</keyword>
<protein>
    <submittedName>
        <fullName evidence="2">Uncharacterized protein</fullName>
    </submittedName>
</protein>
<feature type="non-terminal residue" evidence="2">
    <location>
        <position position="1"/>
    </location>
</feature>
<evidence type="ECO:0000256" key="1">
    <source>
        <dbReference type="SAM" id="Phobius"/>
    </source>
</evidence>
<keyword evidence="1" id="KW-0812">Transmembrane</keyword>
<accession>A0ABD0MBH6</accession>
<comment type="caution">
    <text evidence="2">The sequence shown here is derived from an EMBL/GenBank/DDBJ whole genome shotgun (WGS) entry which is preliminary data.</text>
</comment>
<dbReference type="Proteomes" id="UP001529510">
    <property type="component" value="Unassembled WGS sequence"/>
</dbReference>
<sequence>ELRAVLRAGVLDLIHFTVIFSELRAALRAGVLNVISLLFLVNYALLSGQEYS</sequence>
<evidence type="ECO:0000313" key="4">
    <source>
        <dbReference type="Proteomes" id="UP001529510"/>
    </source>
</evidence>
<feature type="non-terminal residue" evidence="2">
    <location>
        <position position="52"/>
    </location>
</feature>